<protein>
    <submittedName>
        <fullName evidence="1">Uncharacterized protein</fullName>
    </submittedName>
</protein>
<evidence type="ECO:0000313" key="2">
    <source>
        <dbReference type="Proteomes" id="UP001144978"/>
    </source>
</evidence>
<dbReference type="Proteomes" id="UP001144978">
    <property type="component" value="Unassembled WGS sequence"/>
</dbReference>
<sequence>MADNNSIHGSLTSTLASQSMSTQGTNDQQLQFTCEDGRVHVALNELFATLLSYFKARYAVLKWQAIQAQQTASTSSNASAPTPAPVVTTATDFDEPPPLEDETDTLLSKRRYEPSAADIVMAAQLDTHARILNVIGKAIHPQSKSFWPEKDAVADRLPENYDPRKLILALNEMCTASRKATEDPEGAPARKKARTEASEPAELPKAFQLSTPPVGGIVSEPSGRARRGRAKGKGKARARD</sequence>
<evidence type="ECO:0000313" key="1">
    <source>
        <dbReference type="EMBL" id="KAJ3006483.1"/>
    </source>
</evidence>
<keyword evidence="2" id="KW-1185">Reference proteome</keyword>
<dbReference type="EMBL" id="JANSHE010000854">
    <property type="protein sequence ID" value="KAJ3006483.1"/>
    <property type="molecule type" value="Genomic_DNA"/>
</dbReference>
<gene>
    <name evidence="1" type="ORF">NUW54_g3920</name>
</gene>
<reference evidence="1" key="1">
    <citation type="submission" date="2022-08" db="EMBL/GenBank/DDBJ databases">
        <title>Genome Sequence of Pycnoporus sanguineus.</title>
        <authorList>
            <person name="Buettner E."/>
        </authorList>
    </citation>
    <scope>NUCLEOTIDE SEQUENCE</scope>
    <source>
        <strain evidence="1">CG-C14</strain>
    </source>
</reference>
<comment type="caution">
    <text evidence="1">The sequence shown here is derived from an EMBL/GenBank/DDBJ whole genome shotgun (WGS) entry which is preliminary data.</text>
</comment>
<name>A0ACC1Q0I1_9APHY</name>
<organism evidence="1 2">
    <name type="scientific">Trametes sanguinea</name>
    <dbReference type="NCBI Taxonomy" id="158606"/>
    <lineage>
        <taxon>Eukaryota</taxon>
        <taxon>Fungi</taxon>
        <taxon>Dikarya</taxon>
        <taxon>Basidiomycota</taxon>
        <taxon>Agaricomycotina</taxon>
        <taxon>Agaricomycetes</taxon>
        <taxon>Polyporales</taxon>
        <taxon>Polyporaceae</taxon>
        <taxon>Trametes</taxon>
    </lineage>
</organism>
<accession>A0ACC1Q0I1</accession>
<proteinExistence type="predicted"/>